<organism evidence="2 3">
    <name type="scientific">Stichopus japonicus</name>
    <name type="common">Sea cucumber</name>
    <dbReference type="NCBI Taxonomy" id="307972"/>
    <lineage>
        <taxon>Eukaryota</taxon>
        <taxon>Metazoa</taxon>
        <taxon>Echinodermata</taxon>
        <taxon>Eleutherozoa</taxon>
        <taxon>Echinozoa</taxon>
        <taxon>Holothuroidea</taxon>
        <taxon>Aspidochirotacea</taxon>
        <taxon>Aspidochirotida</taxon>
        <taxon>Stichopodidae</taxon>
        <taxon>Apostichopus</taxon>
    </lineage>
</organism>
<comment type="caution">
    <text evidence="2">The sequence shown here is derived from an EMBL/GenBank/DDBJ whole genome shotgun (WGS) entry which is preliminary data.</text>
</comment>
<name>A0A2G8JEH4_STIJA</name>
<dbReference type="EMBL" id="MRZV01002265">
    <property type="protein sequence ID" value="PIK34161.1"/>
    <property type="molecule type" value="Genomic_DNA"/>
</dbReference>
<accession>A0A2G8JEH4</accession>
<evidence type="ECO:0000313" key="2">
    <source>
        <dbReference type="EMBL" id="PIK34161.1"/>
    </source>
</evidence>
<evidence type="ECO:0000313" key="3">
    <source>
        <dbReference type="Proteomes" id="UP000230750"/>
    </source>
</evidence>
<sequence>MDESDLSQSSNANISTIAADPCDVPAKIRQKFLPCRMEDLFCSDSCTCGTRSRPFANMEPPKFEEDFAVKLQFFSLYFGEGEEFLSPLRKFVTPGVGGYKADFGLTLVIFSRRSSTCASLDCGWKSVFYLEHRRKEGDCCFWDRENTSSRTSEFRGTTDRESSSSRSCR</sequence>
<feature type="region of interest" description="Disordered" evidence="1">
    <location>
        <begin position="150"/>
        <end position="169"/>
    </location>
</feature>
<feature type="compositionally biased region" description="Basic and acidic residues" evidence="1">
    <location>
        <begin position="150"/>
        <end position="163"/>
    </location>
</feature>
<reference evidence="2 3" key="1">
    <citation type="journal article" date="2017" name="PLoS Biol.">
        <title>The sea cucumber genome provides insights into morphological evolution and visceral regeneration.</title>
        <authorList>
            <person name="Zhang X."/>
            <person name="Sun L."/>
            <person name="Yuan J."/>
            <person name="Sun Y."/>
            <person name="Gao Y."/>
            <person name="Zhang L."/>
            <person name="Li S."/>
            <person name="Dai H."/>
            <person name="Hamel J.F."/>
            <person name="Liu C."/>
            <person name="Yu Y."/>
            <person name="Liu S."/>
            <person name="Lin W."/>
            <person name="Guo K."/>
            <person name="Jin S."/>
            <person name="Xu P."/>
            <person name="Storey K.B."/>
            <person name="Huan P."/>
            <person name="Zhang T."/>
            <person name="Zhou Y."/>
            <person name="Zhang J."/>
            <person name="Lin C."/>
            <person name="Li X."/>
            <person name="Xing L."/>
            <person name="Huo D."/>
            <person name="Sun M."/>
            <person name="Wang L."/>
            <person name="Mercier A."/>
            <person name="Li F."/>
            <person name="Yang H."/>
            <person name="Xiang J."/>
        </authorList>
    </citation>
    <scope>NUCLEOTIDE SEQUENCE [LARGE SCALE GENOMIC DNA]</scope>
    <source>
        <strain evidence="2">Shaxun</strain>
        <tissue evidence="2">Muscle</tissue>
    </source>
</reference>
<keyword evidence="3" id="KW-1185">Reference proteome</keyword>
<gene>
    <name evidence="2" type="ORF">BSL78_29016</name>
</gene>
<dbReference type="Proteomes" id="UP000230750">
    <property type="component" value="Unassembled WGS sequence"/>
</dbReference>
<proteinExistence type="predicted"/>
<protein>
    <submittedName>
        <fullName evidence="2">Uncharacterized protein</fullName>
    </submittedName>
</protein>
<dbReference type="AlphaFoldDB" id="A0A2G8JEH4"/>
<evidence type="ECO:0000256" key="1">
    <source>
        <dbReference type="SAM" id="MobiDB-lite"/>
    </source>
</evidence>